<organism evidence="2 3">
    <name type="scientific">Aequorivita soesokkakensis</name>
    <dbReference type="NCBI Taxonomy" id="1385699"/>
    <lineage>
        <taxon>Bacteria</taxon>
        <taxon>Pseudomonadati</taxon>
        <taxon>Bacteroidota</taxon>
        <taxon>Flavobacteriia</taxon>
        <taxon>Flavobacteriales</taxon>
        <taxon>Flavobacteriaceae</taxon>
        <taxon>Aequorivita</taxon>
    </lineage>
</organism>
<protein>
    <submittedName>
        <fullName evidence="2">Uncharacterized protein</fullName>
    </submittedName>
</protein>
<proteinExistence type="predicted"/>
<dbReference type="Proteomes" id="UP000077552">
    <property type="component" value="Unassembled WGS sequence"/>
</dbReference>
<reference evidence="2 3" key="1">
    <citation type="submission" date="2016-05" db="EMBL/GenBank/DDBJ databases">
        <title>Genome sequencing of Vitellibacter soesokkakensis RSSK-12.</title>
        <authorList>
            <person name="Thevarajoo S."/>
            <person name="Selvaratnam C."/>
            <person name="Goh K.M."/>
            <person name="Chan K.-G."/>
            <person name="Chong C.S."/>
        </authorList>
    </citation>
    <scope>NUCLEOTIDE SEQUENCE [LARGE SCALE GENOMIC DNA]</scope>
    <source>
        <strain evidence="2 3">RSSK-12</strain>
    </source>
</reference>
<name>A0A1A9LCZ5_9FLAO</name>
<keyword evidence="3" id="KW-1185">Reference proteome</keyword>
<keyword evidence="1" id="KW-0812">Transmembrane</keyword>
<feature type="transmembrane region" description="Helical" evidence="1">
    <location>
        <begin position="6"/>
        <end position="24"/>
    </location>
</feature>
<dbReference type="EMBL" id="LXIE01000028">
    <property type="protein sequence ID" value="OAD90937.1"/>
    <property type="molecule type" value="Genomic_DNA"/>
</dbReference>
<comment type="caution">
    <text evidence="2">The sequence shown here is derived from an EMBL/GenBank/DDBJ whole genome shotgun (WGS) entry which is preliminary data.</text>
</comment>
<keyword evidence="1" id="KW-0472">Membrane</keyword>
<evidence type="ECO:0000313" key="2">
    <source>
        <dbReference type="EMBL" id="OAD90937.1"/>
    </source>
</evidence>
<gene>
    <name evidence="2" type="ORF">A7A78_13385</name>
</gene>
<evidence type="ECO:0000313" key="3">
    <source>
        <dbReference type="Proteomes" id="UP000077552"/>
    </source>
</evidence>
<keyword evidence="1" id="KW-1133">Transmembrane helix</keyword>
<dbReference type="STRING" id="1385699.A7A78_13385"/>
<sequence>MYLPLIILLIVLAIIFVLIFYFYTKNRAIKNAHSSKIDRLEHAIFLNGNQIKFRNSGLQEYSFLKHNLTEVLVVQPEIIL</sequence>
<evidence type="ECO:0000256" key="1">
    <source>
        <dbReference type="SAM" id="Phobius"/>
    </source>
</evidence>
<dbReference type="AlphaFoldDB" id="A0A1A9LCZ5"/>
<accession>A0A1A9LCZ5</accession>